<proteinExistence type="predicted"/>
<dbReference type="AlphaFoldDB" id="A0A024U9B2"/>
<accession>A0A024U9B2</accession>
<dbReference type="EMBL" id="KI913961">
    <property type="protein sequence ID" value="ETW02452.1"/>
    <property type="molecule type" value="Genomic_DNA"/>
</dbReference>
<feature type="transmembrane region" description="Helical" evidence="1">
    <location>
        <begin position="78"/>
        <end position="98"/>
    </location>
</feature>
<sequence length="245" mass="26854">MATLDTKNVASMDTMATPPTDTDEFDANVMRLVIAYGCGVAFFLTSLVCCYHWTRYVHTTQTVCHVPEVTMIKTNAKLLRGLCVAMLSAQITLIAHSMSLPDSGKAASFFDSIQRPLGAMLGIAFGFSTNFHSSFRVFVATFLAALVVVDSISEVQYVSIRMCATKGALCSSSRTLTVDRLALLIVRDLVSITLQVWALLVAAFLCVSIGTCHSRYTPRQLSISNPYSNIRDLLTKFHPQLKHSV</sequence>
<dbReference type="RefSeq" id="XP_008869057.1">
    <property type="nucleotide sequence ID" value="XM_008870835.1"/>
</dbReference>
<dbReference type="VEuPathDB" id="FungiDB:H310_05961"/>
<feature type="transmembrane region" description="Helical" evidence="1">
    <location>
        <begin position="137"/>
        <end position="160"/>
    </location>
</feature>
<organism evidence="2">
    <name type="scientific">Aphanomyces invadans</name>
    <dbReference type="NCBI Taxonomy" id="157072"/>
    <lineage>
        <taxon>Eukaryota</taxon>
        <taxon>Sar</taxon>
        <taxon>Stramenopiles</taxon>
        <taxon>Oomycota</taxon>
        <taxon>Saprolegniomycetes</taxon>
        <taxon>Saprolegniales</taxon>
        <taxon>Verrucalvaceae</taxon>
        <taxon>Aphanomyces</taxon>
    </lineage>
</organism>
<keyword evidence="1" id="KW-1133">Transmembrane helix</keyword>
<protein>
    <recommendedName>
        <fullName evidence="3">Transmembrane protein</fullName>
    </recommendedName>
</protein>
<evidence type="ECO:0000256" key="1">
    <source>
        <dbReference type="SAM" id="Phobius"/>
    </source>
</evidence>
<feature type="transmembrane region" description="Helical" evidence="1">
    <location>
        <begin position="181"/>
        <end position="205"/>
    </location>
</feature>
<reference evidence="2" key="1">
    <citation type="submission" date="2013-12" db="EMBL/GenBank/DDBJ databases">
        <title>The Genome Sequence of Aphanomyces invadans NJM9701.</title>
        <authorList>
            <consortium name="The Broad Institute Genomics Platform"/>
            <person name="Russ C."/>
            <person name="Tyler B."/>
            <person name="van West P."/>
            <person name="Dieguez-Uribeondo J."/>
            <person name="Young S.K."/>
            <person name="Zeng Q."/>
            <person name="Gargeya S."/>
            <person name="Fitzgerald M."/>
            <person name="Abouelleil A."/>
            <person name="Alvarado L."/>
            <person name="Chapman S.B."/>
            <person name="Gainer-Dewar J."/>
            <person name="Goldberg J."/>
            <person name="Griggs A."/>
            <person name="Gujja S."/>
            <person name="Hansen M."/>
            <person name="Howarth C."/>
            <person name="Imamovic A."/>
            <person name="Ireland A."/>
            <person name="Larimer J."/>
            <person name="McCowan C."/>
            <person name="Murphy C."/>
            <person name="Pearson M."/>
            <person name="Poon T.W."/>
            <person name="Priest M."/>
            <person name="Roberts A."/>
            <person name="Saif S."/>
            <person name="Shea T."/>
            <person name="Sykes S."/>
            <person name="Wortman J."/>
            <person name="Nusbaum C."/>
            <person name="Birren B."/>
        </authorList>
    </citation>
    <scope>NUCLEOTIDE SEQUENCE [LARGE SCALE GENOMIC DNA]</scope>
    <source>
        <strain evidence="2">NJM9701</strain>
    </source>
</reference>
<keyword evidence="1" id="KW-0812">Transmembrane</keyword>
<dbReference type="eggNOG" id="ENOG502SCBE">
    <property type="taxonomic scope" value="Eukaryota"/>
</dbReference>
<evidence type="ECO:0000313" key="2">
    <source>
        <dbReference type="EMBL" id="ETW02452.1"/>
    </source>
</evidence>
<keyword evidence="1" id="KW-0472">Membrane</keyword>
<name>A0A024U9B2_9STRA</name>
<evidence type="ECO:0008006" key="3">
    <source>
        <dbReference type="Google" id="ProtNLM"/>
    </source>
</evidence>
<dbReference type="OrthoDB" id="69165at2759"/>
<dbReference type="GeneID" id="20083011"/>
<feature type="transmembrane region" description="Helical" evidence="1">
    <location>
        <begin position="33"/>
        <end position="53"/>
    </location>
</feature>
<gene>
    <name evidence="2" type="ORF">H310_05961</name>
</gene>